<evidence type="ECO:0000313" key="3">
    <source>
        <dbReference type="RefSeq" id="XP_039144346.1"/>
    </source>
</evidence>
<name>A0AB40CZS1_DIOCR</name>
<organism evidence="2 3">
    <name type="scientific">Dioscorea cayennensis subsp. rotundata</name>
    <name type="common">White Guinea yam</name>
    <name type="synonym">Dioscorea rotundata</name>
    <dbReference type="NCBI Taxonomy" id="55577"/>
    <lineage>
        <taxon>Eukaryota</taxon>
        <taxon>Viridiplantae</taxon>
        <taxon>Streptophyta</taxon>
        <taxon>Embryophyta</taxon>
        <taxon>Tracheophyta</taxon>
        <taxon>Spermatophyta</taxon>
        <taxon>Magnoliopsida</taxon>
        <taxon>Liliopsida</taxon>
        <taxon>Dioscoreales</taxon>
        <taxon>Dioscoreaceae</taxon>
        <taxon>Dioscorea</taxon>
    </lineage>
</organism>
<evidence type="ECO:0000313" key="2">
    <source>
        <dbReference type="Proteomes" id="UP001515500"/>
    </source>
</evidence>
<protein>
    <submittedName>
        <fullName evidence="3">Uncharacterized protein LOC120281713 isoform X1</fullName>
    </submittedName>
</protein>
<proteinExistence type="predicted"/>
<feature type="region of interest" description="Disordered" evidence="1">
    <location>
        <begin position="1"/>
        <end position="35"/>
    </location>
</feature>
<dbReference type="GeneID" id="120281713"/>
<dbReference type="Proteomes" id="UP001515500">
    <property type="component" value="Chromosome 18"/>
</dbReference>
<dbReference type="RefSeq" id="XP_039144346.1">
    <property type="nucleotide sequence ID" value="XM_039288412.1"/>
</dbReference>
<accession>A0AB40CZS1</accession>
<gene>
    <name evidence="3" type="primary">LOC120281713</name>
</gene>
<dbReference type="PANTHER" id="PTHR31110:SF2">
    <property type="entry name" value="PESTICIDAL CRYSTAL CRY8BA PROTEIN"/>
    <property type="match status" value="1"/>
</dbReference>
<evidence type="ECO:0000256" key="1">
    <source>
        <dbReference type="SAM" id="MobiDB-lite"/>
    </source>
</evidence>
<sequence>MMPSEKLEPQGLQWPQEEHTFTLNPNDGHLPPSAIPVSVLMEDDSDSSSYLYDSSEIEEDDVSDKKIQDVNSMVALAPASASAKSFGNGLRRHTDATHEYGETEVKQMHQQRKQGFFHGYVESLSLDSRRSLEFSQPPERSNGGVGTDSQRNTDVRSYFYSSPHQEYVELDDTENTLLSLHGCDQPPFARPCDTISSNGSDGSFCERLLVSQANQHVRSISICAEASLPSCSLPVRVPIYHARTQGPWHSVIAYDACVRLCLYSWATGCLEARIFLENECELLRNAFGLKQILLQSEEELLAEQPLQLVSEGVMAKPQKTIGKMKIQVREVKISPNLTPGCKVLAIKRPTINFGALHGHLSKLQFTLSSARKSFGKICVLHHRPANLSFSQYTLTHLRHGVQYIKKVSGLLKNKATALHKSFSYKNTEEMYSCHLRLKSSTEDGVIMQPGGTHLFFPSSLMDDLVVEVYNSRGKLHGHVIAQLANISENPGGKACWWSIYRKSDQKRVGKILVDINYTSSLDEKNIKCGSVAETVAYDIVLEVAMKVQQFQERRLSLHGEWKWLLTKFASYFGVSDAYTKLRYLSYVMDVATPTADCLTLVHDLLSPVIMQKRNKNTLSHQENRILGEIEEQIEQVLAMVFENYKSLDESLPSGLAEDFRPFTGSPAPALLAAVKLYTLLHEMLLPEEQFKLWSYFQLAVMKRSRRHLVDSDEFLPSNFEGRVMDAVTLSIAYQKMKTLCFNMKNEILTDIEIYDQHVLPSFIDLPNLSASIYSTELCSRLRAFLVACPPTGPSSAVMELVTAITDFPNDLTHWNICPVQGGVDAKDLFHKYIISWIQDKRISLLDSCKFDKEKYSGVHTQHQTTPFIDEIHEQLKNILIEYEMIIFLWPGYTFALENAIVDIEKAVIKALEKQYADILAPLKCFMRPKKFGLKYVQKFAKRNPVCPYIVPVELGIFLNSIKRLLDVLLPSIEMQLKSWGSCIPGAENNTVGDRLSELNANLKTKFRNYIEAVVEKLAENNQLQNDTKLEKIIQDSKNVAAETDIQNMMQPLKEQLIRTINQLRSVFEVHIFVVLCRSYWDWLGKELLNFLKNQENKSLYNTSKVIVDVLQETFLTQMQQMVGGGNALQDKDLEPPRSVLELHSLICKKNTYI</sequence>
<feature type="region of interest" description="Disordered" evidence="1">
    <location>
        <begin position="128"/>
        <end position="153"/>
    </location>
</feature>
<dbReference type="AlphaFoldDB" id="A0AB40CZS1"/>
<reference evidence="3" key="1">
    <citation type="submission" date="2025-08" db="UniProtKB">
        <authorList>
            <consortium name="RefSeq"/>
        </authorList>
    </citation>
    <scope>IDENTIFICATION</scope>
</reference>
<dbReference type="PANTHER" id="PTHR31110">
    <property type="entry name" value="PESTICIDAL CRYSTAL CRY8BA PROTEIN"/>
    <property type="match status" value="1"/>
</dbReference>
<keyword evidence="2" id="KW-1185">Reference proteome</keyword>